<comment type="pathway">
    <text evidence="2">Glycolipid biosynthesis; glycosylphosphatidylinositol-anchor biosynthesis.</text>
</comment>
<evidence type="ECO:0000256" key="13">
    <source>
        <dbReference type="SAM" id="SignalP"/>
    </source>
</evidence>
<accession>A0A376B7T1</accession>
<sequence length="590" mass="70121">MRKSSTLFKLILIYRIFNAFLTKTFFQADEFWQSLEPAHLKAFGYGNLTWEWNIGLRSYAFPFIFELGYRSCSIISSCIYFILSTFDKILLSTVLQNKYLKESNFLLGILKEFSLLTNAIPQETGYLLVLYVPKLIMAFISSIGEYYTVMLAYKIYNLTFAKEDKNRNGPTIIKIITILTLTNFFNNFFITRTFINSFEMSLTSIALYYWDWSFENLQINQFSFSLSLFISMFTILQRPTNGFIWLWLGIHKLYQLLSNRKWMQILRIVNAAIKSFSFALALNCLIDYYFYGHLTFPVFKFIKFNFTSSLSKFYGQAPWNFHIFQSVPIILGYNLPLFLYGMITPLYTGKDNRHIFKLIKFIILMNIIVYSMISHKEFRFIYPLQPFFQIISTFALFKLTARYKLNLNNNFFWILPTISTIAALFLCRVQEGGVMDVMYFFHSIKGDITSVGFIMPCHSTPWQSHLHKNNIQDLWYITCEPPLHLLEDTNSDKLLLEYMDESDYLYDNIQLFLYQNFPPVYNKGLRSPGKQYLHEWPEFLVIFQHLDDEFMKQYLEDSPYFEYTRFSNSFIHWDSRRSGDVVVYHKRPWA</sequence>
<protein>
    <recommendedName>
        <fullName evidence="12">Mannosyltransferase</fullName>
        <ecNumber evidence="12">2.4.1.-</ecNumber>
    </recommendedName>
</protein>
<feature type="transmembrane region" description="Helical" evidence="12">
    <location>
        <begin position="126"/>
        <end position="150"/>
    </location>
</feature>
<comment type="function">
    <text evidence="11">Mannosyltransferase involved in glycosylphosphatidylinositol-anchor biosynthesis. Transfers the third mannose to Man2-GlcN-acyl-PI during GPI precursor assembly.</text>
</comment>
<keyword evidence="6 14" id="KW-0808">Transferase</keyword>
<dbReference type="PANTHER" id="PTHR22760:SF4">
    <property type="entry name" value="GPI MANNOSYLTRANSFERASE 3"/>
    <property type="match status" value="1"/>
</dbReference>
<feature type="transmembrane region" description="Helical" evidence="12">
    <location>
        <begin position="323"/>
        <end position="343"/>
    </location>
</feature>
<feature type="transmembrane region" description="Helical" evidence="12">
    <location>
        <begin position="171"/>
        <end position="190"/>
    </location>
</feature>
<keyword evidence="15" id="KW-1185">Reference proteome</keyword>
<evidence type="ECO:0000256" key="12">
    <source>
        <dbReference type="RuleBase" id="RU363075"/>
    </source>
</evidence>
<dbReference type="Pfam" id="PF03901">
    <property type="entry name" value="Glyco_transf_22"/>
    <property type="match status" value="1"/>
</dbReference>
<dbReference type="UniPathway" id="UPA00196"/>
<evidence type="ECO:0000256" key="2">
    <source>
        <dbReference type="ARBA" id="ARBA00004687"/>
    </source>
</evidence>
<keyword evidence="9 12" id="KW-1133">Transmembrane helix</keyword>
<dbReference type="PANTHER" id="PTHR22760">
    <property type="entry name" value="GLYCOSYLTRANSFERASE"/>
    <property type="match status" value="1"/>
</dbReference>
<evidence type="ECO:0000256" key="5">
    <source>
        <dbReference type="ARBA" id="ARBA00022676"/>
    </source>
</evidence>
<feature type="transmembrane region" description="Helical" evidence="12">
    <location>
        <begin position="268"/>
        <end position="291"/>
    </location>
</feature>
<dbReference type="GO" id="GO:0000026">
    <property type="term" value="F:alpha-1,2-mannosyltransferase activity"/>
    <property type="evidence" value="ECO:0007669"/>
    <property type="project" value="TreeGrafter"/>
</dbReference>
<comment type="similarity">
    <text evidence="3">Belongs to the glycosyltransferase 22 family. PIGB subfamily.</text>
</comment>
<evidence type="ECO:0000313" key="14">
    <source>
        <dbReference type="EMBL" id="SSD60564.1"/>
    </source>
</evidence>
<evidence type="ECO:0000313" key="15">
    <source>
        <dbReference type="Proteomes" id="UP000262825"/>
    </source>
</evidence>
<name>A0A376B7T1_9ASCO</name>
<keyword evidence="5 12" id="KW-0328">Glycosyltransferase</keyword>
<organism evidence="14 15">
    <name type="scientific">Saccharomycodes ludwigii</name>
    <dbReference type="NCBI Taxonomy" id="36035"/>
    <lineage>
        <taxon>Eukaryota</taxon>
        <taxon>Fungi</taxon>
        <taxon>Dikarya</taxon>
        <taxon>Ascomycota</taxon>
        <taxon>Saccharomycotina</taxon>
        <taxon>Saccharomycetes</taxon>
        <taxon>Saccharomycodales</taxon>
        <taxon>Saccharomycodaceae</taxon>
        <taxon>Saccharomycodes</taxon>
    </lineage>
</organism>
<feature type="transmembrane region" description="Helical" evidence="12">
    <location>
        <begin position="355"/>
        <end position="373"/>
    </location>
</feature>
<dbReference type="InterPro" id="IPR005599">
    <property type="entry name" value="GPI_mannosylTrfase"/>
</dbReference>
<feature type="transmembrane region" description="Helical" evidence="12">
    <location>
        <begin position="379"/>
        <end position="397"/>
    </location>
</feature>
<feature type="signal peptide" evidence="13">
    <location>
        <begin position="1"/>
        <end position="19"/>
    </location>
</feature>
<gene>
    <name evidence="14" type="ORF">SCODWIG_02325</name>
</gene>
<dbReference type="EC" id="2.4.1.-" evidence="12"/>
<feature type="chain" id="PRO_5016573000" description="Mannosyltransferase" evidence="13">
    <location>
        <begin position="20"/>
        <end position="590"/>
    </location>
</feature>
<feature type="transmembrane region" description="Helical" evidence="12">
    <location>
        <begin position="409"/>
        <end position="426"/>
    </location>
</feature>
<keyword evidence="10 12" id="KW-0472">Membrane</keyword>
<reference evidence="15" key="1">
    <citation type="submission" date="2018-06" db="EMBL/GenBank/DDBJ databases">
        <authorList>
            <person name="Guldener U."/>
        </authorList>
    </citation>
    <scope>NUCLEOTIDE SEQUENCE [LARGE SCALE GENOMIC DNA]</scope>
    <source>
        <strain evidence="15">UTAD17</strain>
    </source>
</reference>
<evidence type="ECO:0000256" key="8">
    <source>
        <dbReference type="ARBA" id="ARBA00022824"/>
    </source>
</evidence>
<evidence type="ECO:0000256" key="10">
    <source>
        <dbReference type="ARBA" id="ARBA00023136"/>
    </source>
</evidence>
<dbReference type="VEuPathDB" id="FungiDB:SCODWIG_02325"/>
<dbReference type="Proteomes" id="UP000262825">
    <property type="component" value="Unassembled WGS sequence"/>
</dbReference>
<keyword evidence="4" id="KW-0337">GPI-anchor biosynthesis</keyword>
<comment type="subcellular location">
    <subcellularLocation>
        <location evidence="1 12">Endoplasmic reticulum membrane</location>
        <topology evidence="1 12">Multi-pass membrane protein</topology>
    </subcellularLocation>
</comment>
<evidence type="ECO:0000256" key="3">
    <source>
        <dbReference type="ARBA" id="ARBA00006065"/>
    </source>
</evidence>
<evidence type="ECO:0000256" key="4">
    <source>
        <dbReference type="ARBA" id="ARBA00022502"/>
    </source>
</evidence>
<dbReference type="EMBL" id="UFAJ01000388">
    <property type="protein sequence ID" value="SSD60564.1"/>
    <property type="molecule type" value="Genomic_DNA"/>
</dbReference>
<keyword evidence="7 12" id="KW-0812">Transmembrane</keyword>
<proteinExistence type="inferred from homology"/>
<evidence type="ECO:0000256" key="7">
    <source>
        <dbReference type="ARBA" id="ARBA00022692"/>
    </source>
</evidence>
<evidence type="ECO:0000256" key="6">
    <source>
        <dbReference type="ARBA" id="ARBA00022679"/>
    </source>
</evidence>
<evidence type="ECO:0000256" key="11">
    <source>
        <dbReference type="ARBA" id="ARBA00024708"/>
    </source>
</evidence>
<dbReference type="GO" id="GO:0006506">
    <property type="term" value="P:GPI anchor biosynthetic process"/>
    <property type="evidence" value="ECO:0007669"/>
    <property type="project" value="UniProtKB-UniPathway"/>
</dbReference>
<dbReference type="GO" id="GO:0005789">
    <property type="term" value="C:endoplasmic reticulum membrane"/>
    <property type="evidence" value="ECO:0007669"/>
    <property type="project" value="UniProtKB-SubCell"/>
</dbReference>
<keyword evidence="13" id="KW-0732">Signal</keyword>
<keyword evidence="8 12" id="KW-0256">Endoplasmic reticulum</keyword>
<dbReference type="AlphaFoldDB" id="A0A376B7T1"/>
<evidence type="ECO:0000256" key="1">
    <source>
        <dbReference type="ARBA" id="ARBA00004477"/>
    </source>
</evidence>
<evidence type="ECO:0000256" key="9">
    <source>
        <dbReference type="ARBA" id="ARBA00022989"/>
    </source>
</evidence>